<evidence type="ECO:0000259" key="1">
    <source>
        <dbReference type="PROSITE" id="PS50879"/>
    </source>
</evidence>
<organism evidence="2 3">
    <name type="scientific">Perkinsus chesapeaki</name>
    <name type="common">Clam parasite</name>
    <name type="synonym">Perkinsus andrewsi</name>
    <dbReference type="NCBI Taxonomy" id="330153"/>
    <lineage>
        <taxon>Eukaryota</taxon>
        <taxon>Sar</taxon>
        <taxon>Alveolata</taxon>
        <taxon>Perkinsozoa</taxon>
        <taxon>Perkinsea</taxon>
        <taxon>Perkinsida</taxon>
        <taxon>Perkinsidae</taxon>
        <taxon>Perkinsus</taxon>
    </lineage>
</organism>
<gene>
    <name evidence="2" type="ORF">FOL47_006199</name>
</gene>
<feature type="non-terminal residue" evidence="2">
    <location>
        <position position="147"/>
    </location>
</feature>
<dbReference type="PROSITE" id="PS50879">
    <property type="entry name" value="RNASE_H_1"/>
    <property type="match status" value="1"/>
</dbReference>
<sequence length="147" mass="16932">TVYQAEQTAIEKALEYIRKNEKWETLDIYLFTDSQSTLRAITGRTVEEQGERILTEANKLAAKGRNVYISWVPAHLEGDLIPGNAMADRAANQARYLPKLDMQNTEIPAAATRRMLRNHQKDREAHQTDGLKEYMKNMLKTARQREV</sequence>
<reference evidence="2 3" key="1">
    <citation type="submission" date="2020-04" db="EMBL/GenBank/DDBJ databases">
        <title>Perkinsus chesapeaki whole genome sequence.</title>
        <authorList>
            <person name="Bogema D.R."/>
        </authorList>
    </citation>
    <scope>NUCLEOTIDE SEQUENCE [LARGE SCALE GENOMIC DNA]</scope>
    <source>
        <strain evidence="2">ATCC PRA-425</strain>
    </source>
</reference>
<dbReference type="Proteomes" id="UP000591131">
    <property type="component" value="Unassembled WGS sequence"/>
</dbReference>
<feature type="domain" description="RNase H type-1" evidence="1">
    <location>
        <begin position="1"/>
        <end position="96"/>
    </location>
</feature>
<evidence type="ECO:0000313" key="3">
    <source>
        <dbReference type="Proteomes" id="UP000591131"/>
    </source>
</evidence>
<name>A0A7J6KGD5_PERCH</name>
<dbReference type="GO" id="GO:0004523">
    <property type="term" value="F:RNA-DNA hybrid ribonuclease activity"/>
    <property type="evidence" value="ECO:0007669"/>
    <property type="project" value="InterPro"/>
</dbReference>
<proteinExistence type="predicted"/>
<dbReference type="Gene3D" id="3.30.420.10">
    <property type="entry name" value="Ribonuclease H-like superfamily/Ribonuclease H"/>
    <property type="match status" value="1"/>
</dbReference>
<feature type="non-terminal residue" evidence="2">
    <location>
        <position position="1"/>
    </location>
</feature>
<evidence type="ECO:0000313" key="2">
    <source>
        <dbReference type="EMBL" id="KAF4646465.1"/>
    </source>
</evidence>
<dbReference type="OrthoDB" id="411871at2759"/>
<dbReference type="InterPro" id="IPR036397">
    <property type="entry name" value="RNaseH_sf"/>
</dbReference>
<keyword evidence="3" id="KW-1185">Reference proteome</keyword>
<dbReference type="SUPFAM" id="SSF53098">
    <property type="entry name" value="Ribonuclease H-like"/>
    <property type="match status" value="1"/>
</dbReference>
<accession>A0A7J6KGD5</accession>
<dbReference type="EMBL" id="JAAPAO010003430">
    <property type="protein sequence ID" value="KAF4646465.1"/>
    <property type="molecule type" value="Genomic_DNA"/>
</dbReference>
<dbReference type="InterPro" id="IPR002156">
    <property type="entry name" value="RNaseH_domain"/>
</dbReference>
<comment type="caution">
    <text evidence="2">The sequence shown here is derived from an EMBL/GenBank/DDBJ whole genome shotgun (WGS) entry which is preliminary data.</text>
</comment>
<dbReference type="Pfam" id="PF00075">
    <property type="entry name" value="RNase_H"/>
    <property type="match status" value="1"/>
</dbReference>
<dbReference type="InterPro" id="IPR012337">
    <property type="entry name" value="RNaseH-like_sf"/>
</dbReference>
<dbReference type="AlphaFoldDB" id="A0A7J6KGD5"/>
<dbReference type="GO" id="GO:0003676">
    <property type="term" value="F:nucleic acid binding"/>
    <property type="evidence" value="ECO:0007669"/>
    <property type="project" value="InterPro"/>
</dbReference>
<protein>
    <recommendedName>
        <fullName evidence="1">RNase H type-1 domain-containing protein</fullName>
    </recommendedName>
</protein>
<dbReference type="CDD" id="cd09276">
    <property type="entry name" value="Rnase_HI_RT_non_LTR"/>
    <property type="match status" value="1"/>
</dbReference>